<keyword evidence="2" id="KW-1185">Reference proteome</keyword>
<dbReference type="InterPro" id="IPR029058">
    <property type="entry name" value="AB_hydrolase_fold"/>
</dbReference>
<dbReference type="Proteomes" id="UP000179797">
    <property type="component" value="Unassembled WGS sequence"/>
</dbReference>
<evidence type="ECO:0008006" key="3">
    <source>
        <dbReference type="Google" id="ProtNLM"/>
    </source>
</evidence>
<reference evidence="1 2" key="1">
    <citation type="journal article" date="2012" name="Int. J. Syst. Evol. Microbiol.">
        <title>Flammeovirga pacifica sp. nov., isolated from deep-sea sediment.</title>
        <authorList>
            <person name="Xu H."/>
            <person name="Fu Y."/>
            <person name="Yang N."/>
            <person name="Ding Z."/>
            <person name="Lai Q."/>
            <person name="Zeng R."/>
        </authorList>
    </citation>
    <scope>NUCLEOTIDE SEQUENCE [LARGE SCALE GENOMIC DNA]</scope>
    <source>
        <strain evidence="2">DSM 24597 / LMG 26175 / WPAGA1</strain>
    </source>
</reference>
<organism evidence="1 2">
    <name type="scientific">Flammeovirga pacifica</name>
    <dbReference type="NCBI Taxonomy" id="915059"/>
    <lineage>
        <taxon>Bacteria</taxon>
        <taxon>Pseudomonadati</taxon>
        <taxon>Bacteroidota</taxon>
        <taxon>Cytophagia</taxon>
        <taxon>Cytophagales</taxon>
        <taxon>Flammeovirgaceae</taxon>
        <taxon>Flammeovirga</taxon>
    </lineage>
</organism>
<dbReference type="RefSeq" id="WP_044219728.1">
    <property type="nucleotide sequence ID" value="NZ_JRYR02000001.1"/>
</dbReference>
<proteinExistence type="predicted"/>
<dbReference type="OrthoDB" id="9780932at2"/>
<evidence type="ECO:0000313" key="2">
    <source>
        <dbReference type="Proteomes" id="UP000179797"/>
    </source>
</evidence>
<comment type="caution">
    <text evidence="1">The sequence shown here is derived from an EMBL/GenBank/DDBJ whole genome shotgun (WGS) entry which is preliminary data.</text>
</comment>
<dbReference type="Gene3D" id="3.40.50.1820">
    <property type="entry name" value="alpha/beta hydrolase"/>
    <property type="match status" value="1"/>
</dbReference>
<sequence length="275" mass="31583">MLQKTTLNHQSASFFDISSEGTPAHFYGANGFPSHVYEELLNELGQKFALKSLLFRACWDDIPTPKKQVKWQVYADDLIAFIEQQYNEPIVGIAHSQGATATLLAYQKRPELFKELILIEPASVSKLIKTVFHPIPLWLKKKMKPMIATLGKKEKWEDTLSFYEYLRENQGYKRMDDQKLFLLAQRSLNSNSELVFPAEWEMLNYGLPVNLDQIIKNVKVPLKIIGGKPSLFLSEKVRNYWKSLNPNVSLVEISDYGHLLPLENPSIAAKEILNR</sequence>
<evidence type="ECO:0000313" key="1">
    <source>
        <dbReference type="EMBL" id="OHX67860.1"/>
    </source>
</evidence>
<dbReference type="STRING" id="915059.NH26_16705"/>
<gene>
    <name evidence="1" type="ORF">NH26_16705</name>
</gene>
<dbReference type="SUPFAM" id="SSF53474">
    <property type="entry name" value="alpha/beta-Hydrolases"/>
    <property type="match status" value="1"/>
</dbReference>
<accession>A0A1S1Z3K6</accession>
<dbReference type="EMBL" id="JRYR02000001">
    <property type="protein sequence ID" value="OHX67860.1"/>
    <property type="molecule type" value="Genomic_DNA"/>
</dbReference>
<dbReference type="AlphaFoldDB" id="A0A1S1Z3K6"/>
<protein>
    <recommendedName>
        <fullName evidence="3">AB hydrolase-1 domain-containing protein</fullName>
    </recommendedName>
</protein>
<name>A0A1S1Z3K6_FLAPC</name>